<evidence type="ECO:0000256" key="1">
    <source>
        <dbReference type="ARBA" id="ARBA00022468"/>
    </source>
</evidence>
<dbReference type="GO" id="GO:0005096">
    <property type="term" value="F:GTPase activator activity"/>
    <property type="evidence" value="ECO:0007669"/>
    <property type="project" value="UniProtKB-KW"/>
</dbReference>
<dbReference type="GO" id="GO:0017053">
    <property type="term" value="C:transcription repressor complex"/>
    <property type="evidence" value="ECO:0007669"/>
    <property type="project" value="TreeGrafter"/>
</dbReference>
<dbReference type="InterPro" id="IPR036390">
    <property type="entry name" value="WH_DNA-bd_sf"/>
</dbReference>
<evidence type="ECO:0000259" key="3">
    <source>
        <dbReference type="SMART" id="SM00049"/>
    </source>
</evidence>
<evidence type="ECO:0000313" key="5">
    <source>
        <dbReference type="Proteomes" id="UP000827986"/>
    </source>
</evidence>
<dbReference type="GO" id="GO:0035556">
    <property type="term" value="P:intracellular signal transduction"/>
    <property type="evidence" value="ECO:0007669"/>
    <property type="project" value="InterPro"/>
</dbReference>
<dbReference type="Gene3D" id="1.10.555.10">
    <property type="entry name" value="Rho GTPase activation protein"/>
    <property type="match status" value="1"/>
</dbReference>
<dbReference type="AlphaFoldDB" id="A0A9D3WMK0"/>
<keyword evidence="5" id="KW-1185">Reference proteome</keyword>
<dbReference type="CDD" id="cd04405">
    <property type="entry name" value="RhoGAP_BRCC3-like"/>
    <property type="match status" value="1"/>
</dbReference>
<dbReference type="SUPFAM" id="SSF46785">
    <property type="entry name" value="Winged helix' DNA-binding domain"/>
    <property type="match status" value="1"/>
</dbReference>
<dbReference type="OrthoDB" id="524326at2759"/>
<proteinExistence type="predicted"/>
<dbReference type="PANTHER" id="PTHR16206:SF12">
    <property type="entry name" value="DEP DOMAIN-CONTAINING PROTEIN 1A"/>
    <property type="match status" value="1"/>
</dbReference>
<sequence>MESRLGTAGPYRATRLWNEVTKYFRAGMPLRKHRQRFRKHGNCFSAVEAVDWLHELLRNNRNFGPEVTRQQTVQLLRKFLKNHVIEDIKGRWGSENLDDNNNLFRFPSTSPVKTLQRRSLLKENTENIPKEEGSLFKLPHFSRRTPKKHELLHTLENIENTKSEIMEEDKENLHRKKISQEDIEEIWRNIILIHLQTILGLPSLEEVLHSAQVIPQYVMYNMTNTSKHGVVVLHNKSEDLPHWVLSAMKCLAYWPRSNDMSQPTYIGFERDVFRTVADYFLNLPEPLLTFEYYELFVNILVVCGYITIPNRPNGKHCIQDEACDSQPSKTLHLNSFKSTECLLLSLLRKETEKQEEESESSGNISQNERTLQKECAKKLQHYNLACKRASAHDVRGGSCKNLSGLRNEQAQSLKLRARCYSLERVVATTSSFCSEVGSNSLYRSDINIISSKSKENPLLHSGYKAESLLDLGSDSTGQKQPCGSRRMSASTVHNQELYNGNRKSKQLCRSQSLLGSSKSRNCSGINTPVAEITVKPYAIVHLGQRKSSTNSVVTIVENEPGDSDITVNKRLCKSAVELSENSFTPASFMLTGTQNLLRPHLERVAIEALQICCLLLPPPNRRKLQLLMRMISRISQNVDMPRLHDAMGTRSLMIQTFSRCVLCCAEEVDLDELLATRLVSFLMDHQQDIFNVPTYLQVAVQDHIESLKTAQFQYPGEEISAILPTYSYCKRITPQEFDEQKVSTSQAAVAELLENIIRDKSLSLKDKKKKLKRFQKEYPLIYQNRFPTTESEAILFENKPTIKQPMLSLKKPKFRSIRYY</sequence>
<dbReference type="Proteomes" id="UP000827986">
    <property type="component" value="Unassembled WGS sequence"/>
</dbReference>
<dbReference type="SUPFAM" id="SSF48350">
    <property type="entry name" value="GTPase activation domain, GAP"/>
    <property type="match status" value="1"/>
</dbReference>
<keyword evidence="1" id="KW-0343">GTPase activation</keyword>
<dbReference type="InterPro" id="IPR008936">
    <property type="entry name" value="Rho_GTPase_activation_prot"/>
</dbReference>
<evidence type="ECO:0000313" key="4">
    <source>
        <dbReference type="EMBL" id="KAH1166464.1"/>
    </source>
</evidence>
<gene>
    <name evidence="4" type="ORF">KIL84_015636</name>
</gene>
<protein>
    <recommendedName>
        <fullName evidence="2">DEP domain-containing protein 1A</fullName>
    </recommendedName>
</protein>
<reference evidence="4" key="1">
    <citation type="submission" date="2021-09" db="EMBL/GenBank/DDBJ databases">
        <title>The genome of Mauremys mutica provides insights into the evolution of semi-aquatic lifestyle.</title>
        <authorList>
            <person name="Gong S."/>
            <person name="Gao Y."/>
        </authorList>
    </citation>
    <scope>NUCLEOTIDE SEQUENCE</scope>
    <source>
        <strain evidence="4">MM-2020</strain>
        <tissue evidence="4">Muscle</tissue>
    </source>
</reference>
<dbReference type="Gene3D" id="1.10.10.10">
    <property type="entry name" value="Winged helix-like DNA-binding domain superfamily/Winged helix DNA-binding domain"/>
    <property type="match status" value="1"/>
</dbReference>
<dbReference type="GO" id="GO:0005634">
    <property type="term" value="C:nucleus"/>
    <property type="evidence" value="ECO:0007669"/>
    <property type="project" value="TreeGrafter"/>
</dbReference>
<comment type="caution">
    <text evidence="4">The sequence shown here is derived from an EMBL/GenBank/DDBJ whole genome shotgun (WGS) entry which is preliminary data.</text>
</comment>
<evidence type="ECO:0000256" key="2">
    <source>
        <dbReference type="ARBA" id="ARBA00069599"/>
    </source>
</evidence>
<organism evidence="4 5">
    <name type="scientific">Mauremys mutica</name>
    <name type="common">yellowpond turtle</name>
    <dbReference type="NCBI Taxonomy" id="74926"/>
    <lineage>
        <taxon>Eukaryota</taxon>
        <taxon>Metazoa</taxon>
        <taxon>Chordata</taxon>
        <taxon>Craniata</taxon>
        <taxon>Vertebrata</taxon>
        <taxon>Euteleostomi</taxon>
        <taxon>Archelosauria</taxon>
        <taxon>Testudinata</taxon>
        <taxon>Testudines</taxon>
        <taxon>Cryptodira</taxon>
        <taxon>Durocryptodira</taxon>
        <taxon>Testudinoidea</taxon>
        <taxon>Geoemydidae</taxon>
        <taxon>Geoemydinae</taxon>
        <taxon>Mauremys</taxon>
    </lineage>
</organism>
<dbReference type="InterPro" id="IPR000591">
    <property type="entry name" value="DEP_dom"/>
</dbReference>
<name>A0A9D3WMK0_9SAUR</name>
<accession>A0A9D3WMK0</accession>
<dbReference type="FunFam" id="1.10.10.10:FF:000182">
    <property type="entry name" value="DEP domain-containing protein 1B isoform 1"/>
    <property type="match status" value="1"/>
</dbReference>
<feature type="domain" description="DEP" evidence="3">
    <location>
        <begin position="24"/>
        <end position="108"/>
    </location>
</feature>
<dbReference type="FunFam" id="1.10.555.10:FF:000038">
    <property type="entry name" value="DEP domain-containing protein 1A isoform X1"/>
    <property type="match status" value="1"/>
</dbReference>
<dbReference type="SMART" id="SM00049">
    <property type="entry name" value="DEP"/>
    <property type="match status" value="1"/>
</dbReference>
<dbReference type="EMBL" id="JAHDVG010000487">
    <property type="protein sequence ID" value="KAH1166464.1"/>
    <property type="molecule type" value="Genomic_DNA"/>
</dbReference>
<dbReference type="PANTHER" id="PTHR16206">
    <property type="entry name" value="DEP DOMAIN-CONTAINING"/>
    <property type="match status" value="1"/>
</dbReference>
<dbReference type="InterPro" id="IPR036388">
    <property type="entry name" value="WH-like_DNA-bd_sf"/>
</dbReference>
<dbReference type="Pfam" id="PF00610">
    <property type="entry name" value="DEP"/>
    <property type="match status" value="1"/>
</dbReference>